<protein>
    <recommendedName>
        <fullName evidence="3">CopG family transcriptional regulator</fullName>
    </recommendedName>
</protein>
<evidence type="ECO:0000256" key="1">
    <source>
        <dbReference type="SAM" id="MobiDB-lite"/>
    </source>
</evidence>
<proteinExistence type="predicted"/>
<feature type="compositionally biased region" description="Basic residues" evidence="1">
    <location>
        <begin position="1"/>
        <end position="13"/>
    </location>
</feature>
<evidence type="ECO:0000313" key="2">
    <source>
        <dbReference type="EMBL" id="KKL77129.1"/>
    </source>
</evidence>
<evidence type="ECO:0008006" key="3">
    <source>
        <dbReference type="Google" id="ProtNLM"/>
    </source>
</evidence>
<dbReference type="EMBL" id="LAZR01023841">
    <property type="protein sequence ID" value="KKL77129.1"/>
    <property type="molecule type" value="Genomic_DNA"/>
</dbReference>
<feature type="region of interest" description="Disordered" evidence="1">
    <location>
        <begin position="1"/>
        <end position="21"/>
    </location>
</feature>
<comment type="caution">
    <text evidence="2">The sequence shown here is derived from an EMBL/GenBank/DDBJ whole genome shotgun (WGS) entry which is preliminary data.</text>
</comment>
<name>A0A0F9ESY0_9ZZZZ</name>
<sequence>MAGKRTTPRKRAPVKNGYKKTTITIPSSTHRRFEKHLKSNPGLSMSAFLTDAGEAAIG</sequence>
<organism evidence="2">
    <name type="scientific">marine sediment metagenome</name>
    <dbReference type="NCBI Taxonomy" id="412755"/>
    <lineage>
        <taxon>unclassified sequences</taxon>
        <taxon>metagenomes</taxon>
        <taxon>ecological metagenomes</taxon>
    </lineage>
</organism>
<gene>
    <name evidence="2" type="ORF">LCGC14_2037950</name>
</gene>
<accession>A0A0F9ESY0</accession>
<dbReference type="AlphaFoldDB" id="A0A0F9ESY0"/>
<reference evidence="2" key="1">
    <citation type="journal article" date="2015" name="Nature">
        <title>Complex archaea that bridge the gap between prokaryotes and eukaryotes.</title>
        <authorList>
            <person name="Spang A."/>
            <person name="Saw J.H."/>
            <person name="Jorgensen S.L."/>
            <person name="Zaremba-Niedzwiedzka K."/>
            <person name="Martijn J."/>
            <person name="Lind A.E."/>
            <person name="van Eijk R."/>
            <person name="Schleper C."/>
            <person name="Guy L."/>
            <person name="Ettema T.J."/>
        </authorList>
    </citation>
    <scope>NUCLEOTIDE SEQUENCE</scope>
</reference>